<feature type="transmembrane region" description="Helical" evidence="1">
    <location>
        <begin position="117"/>
        <end position="139"/>
    </location>
</feature>
<keyword evidence="1" id="KW-1133">Transmembrane helix</keyword>
<dbReference type="HOGENOM" id="CLU_636687_0_0_1"/>
<reference evidence="2" key="2">
    <citation type="submission" date="2015-06" db="UniProtKB">
        <authorList>
            <consortium name="EnsemblMetazoa"/>
        </authorList>
    </citation>
    <scope>IDENTIFICATION</scope>
</reference>
<organism evidence="2 3">
    <name type="scientific">Tetranychus urticae</name>
    <name type="common">Two-spotted spider mite</name>
    <dbReference type="NCBI Taxonomy" id="32264"/>
    <lineage>
        <taxon>Eukaryota</taxon>
        <taxon>Metazoa</taxon>
        <taxon>Ecdysozoa</taxon>
        <taxon>Arthropoda</taxon>
        <taxon>Chelicerata</taxon>
        <taxon>Arachnida</taxon>
        <taxon>Acari</taxon>
        <taxon>Acariformes</taxon>
        <taxon>Trombidiformes</taxon>
        <taxon>Prostigmata</taxon>
        <taxon>Eleutherengona</taxon>
        <taxon>Raphignathae</taxon>
        <taxon>Tetranychoidea</taxon>
        <taxon>Tetranychidae</taxon>
        <taxon>Tetranychus</taxon>
    </lineage>
</organism>
<feature type="transmembrane region" description="Helical" evidence="1">
    <location>
        <begin position="74"/>
        <end position="97"/>
    </location>
</feature>
<accession>T1KG75</accession>
<dbReference type="EnsemblMetazoa" id="tetur10g05784.1">
    <property type="protein sequence ID" value="tetur10g05784.1"/>
    <property type="gene ID" value="tetur10g05784"/>
</dbReference>
<feature type="transmembrane region" description="Helical" evidence="1">
    <location>
        <begin position="178"/>
        <end position="199"/>
    </location>
</feature>
<dbReference type="AlphaFoldDB" id="T1KG75"/>
<evidence type="ECO:0000256" key="1">
    <source>
        <dbReference type="SAM" id="Phobius"/>
    </source>
</evidence>
<evidence type="ECO:0000313" key="3">
    <source>
        <dbReference type="Proteomes" id="UP000015104"/>
    </source>
</evidence>
<dbReference type="Proteomes" id="UP000015104">
    <property type="component" value="Unassembled WGS sequence"/>
</dbReference>
<evidence type="ECO:0000313" key="2">
    <source>
        <dbReference type="EnsemblMetazoa" id="tetur10g05784.1"/>
    </source>
</evidence>
<sequence length="431" mass="50014">MKSLYRRYSQCVNQRLVQNTGQVSYSTSMIRLIDNWSAPNQLVKLFNRLEKMGKATMICSHGYSQVTASTTYQVVLNLLLCFWCYLISFRFLLLAFLRDEKMRIILGDTFIGYQAHSLLNVIFFGASFLLTSVKTSLAYSESQHQMQIMTVFYNLRETWFNPVHHGLTDEDDMNFRRITCLAGLSLNLFINLSCGSIFILQIQSILLNPCFSLRTAFLQFLWLPFIDVTMFFSGYACYWFFIHIIIIISLSIQSTNSAIVRVLHLLKPKPYSVSLEKLIYLQNAHYNTISMMNNNFALPIFISFFVGSFFADLTFFCGTYIGTRNFLIDILLALLGFLIFATIIEYNLFASKSCHKIETFRKSIHRLLISTRFDLRIMLKVTRTLERMSTDRIGFYVGNLFRLDGYHSIVFLLENVSLYLLLIANISRKSL</sequence>
<reference evidence="3" key="1">
    <citation type="submission" date="2011-08" db="EMBL/GenBank/DDBJ databases">
        <authorList>
            <person name="Rombauts S."/>
        </authorList>
    </citation>
    <scope>NUCLEOTIDE SEQUENCE</scope>
    <source>
        <strain evidence="3">London</strain>
    </source>
</reference>
<keyword evidence="1" id="KW-0472">Membrane</keyword>
<feature type="transmembrane region" description="Helical" evidence="1">
    <location>
        <begin position="296"/>
        <end position="319"/>
    </location>
</feature>
<feature type="transmembrane region" description="Helical" evidence="1">
    <location>
        <begin position="326"/>
        <end position="344"/>
    </location>
</feature>
<protein>
    <recommendedName>
        <fullName evidence="4">Gustatory receptor</fullName>
    </recommendedName>
</protein>
<proteinExistence type="predicted"/>
<dbReference type="EMBL" id="CAEY01000030">
    <property type="status" value="NOT_ANNOTATED_CDS"/>
    <property type="molecule type" value="Genomic_DNA"/>
</dbReference>
<keyword evidence="1" id="KW-0812">Transmembrane</keyword>
<evidence type="ECO:0008006" key="4">
    <source>
        <dbReference type="Google" id="ProtNLM"/>
    </source>
</evidence>
<name>T1KG75_TETUR</name>
<keyword evidence="3" id="KW-1185">Reference proteome</keyword>